<sequence>MSCTSQPVAEKAPQWKAKHVVLIGIDGWGSYSVEKAQIPNIRFLMDSGAYTLQKRSVLPSSSAVNWASMYMGAGPELHGYCEWGSQVPDLPSRVVNKNGIFPTIFSELRAVAPEAEIGNIYEWDGIRYLVDTLSVNYDRHVAEVSKDSTATARCAVEYIRDKKPALVNIVFDALDHVGHAAGHDTPAYYDKLEEIDGYVGEIVQAVKEAGIWDESIIIVTADHGGIEKGHGGRTMQEMETPFIICGQHIKKGYKLEDSMMQFDIASTIASIFAIQQPQVWIGRPMDVFE</sequence>
<organism evidence="1 2">
    <name type="scientific">Parabacteroides faecalis</name>
    <dbReference type="NCBI Taxonomy" id="2924040"/>
    <lineage>
        <taxon>Bacteria</taxon>
        <taxon>Pseudomonadati</taxon>
        <taxon>Bacteroidota</taxon>
        <taxon>Bacteroidia</taxon>
        <taxon>Bacteroidales</taxon>
        <taxon>Tannerellaceae</taxon>
        <taxon>Parabacteroides</taxon>
    </lineage>
</organism>
<dbReference type="InterPro" id="IPR002591">
    <property type="entry name" value="Phosphodiest/P_Trfase"/>
</dbReference>
<dbReference type="CDD" id="cd00016">
    <property type="entry name" value="ALP_like"/>
    <property type="match status" value="1"/>
</dbReference>
<dbReference type="PANTHER" id="PTHR10151:SF120">
    <property type="entry name" value="BIS(5'-ADENOSYL)-TRIPHOSPHATASE"/>
    <property type="match status" value="1"/>
</dbReference>
<dbReference type="PANTHER" id="PTHR10151">
    <property type="entry name" value="ECTONUCLEOTIDE PYROPHOSPHATASE/PHOSPHODIESTERASE"/>
    <property type="match status" value="1"/>
</dbReference>
<gene>
    <name evidence="1" type="ORF">MUN53_13945</name>
</gene>
<evidence type="ECO:0000313" key="2">
    <source>
        <dbReference type="Proteomes" id="UP001165444"/>
    </source>
</evidence>
<comment type="caution">
    <text evidence="1">The sequence shown here is derived from an EMBL/GenBank/DDBJ whole genome shotgun (WGS) entry which is preliminary data.</text>
</comment>
<dbReference type="Gene3D" id="3.40.720.10">
    <property type="entry name" value="Alkaline Phosphatase, subunit A"/>
    <property type="match status" value="2"/>
</dbReference>
<dbReference type="Proteomes" id="UP001165444">
    <property type="component" value="Unassembled WGS sequence"/>
</dbReference>
<accession>A0ABT0C3W5</accession>
<proteinExistence type="predicted"/>
<dbReference type="RefSeq" id="WP_243326084.1">
    <property type="nucleotide sequence ID" value="NZ_JAKZMM010000040.1"/>
</dbReference>
<reference evidence="1 2" key="1">
    <citation type="submission" date="2022-03" db="EMBL/GenBank/DDBJ databases">
        <title>Parabacteroides sp. nov. isolated from swine feces.</title>
        <authorList>
            <person name="Bak J.E."/>
        </authorList>
    </citation>
    <scope>NUCLEOTIDE SEQUENCE [LARGE SCALE GENOMIC DNA]</scope>
    <source>
        <strain evidence="1 2">AGMB00274</strain>
    </source>
</reference>
<keyword evidence="2" id="KW-1185">Reference proteome</keyword>
<evidence type="ECO:0000313" key="1">
    <source>
        <dbReference type="EMBL" id="MCJ2381692.1"/>
    </source>
</evidence>
<dbReference type="Pfam" id="PF01663">
    <property type="entry name" value="Phosphodiest"/>
    <property type="match status" value="1"/>
</dbReference>
<protein>
    <submittedName>
        <fullName evidence="1">Alkaline phosphatase</fullName>
    </submittedName>
</protein>
<name>A0ABT0C3W5_9BACT</name>
<dbReference type="EMBL" id="JAKZMM010000040">
    <property type="protein sequence ID" value="MCJ2381692.1"/>
    <property type="molecule type" value="Genomic_DNA"/>
</dbReference>
<dbReference type="InterPro" id="IPR017850">
    <property type="entry name" value="Alkaline_phosphatase_core_sf"/>
</dbReference>
<dbReference type="SUPFAM" id="SSF53649">
    <property type="entry name" value="Alkaline phosphatase-like"/>
    <property type="match status" value="1"/>
</dbReference>